<name>A0A0F9E013_9ZZZZ</name>
<organism evidence="1">
    <name type="scientific">marine sediment metagenome</name>
    <dbReference type="NCBI Taxonomy" id="412755"/>
    <lineage>
        <taxon>unclassified sequences</taxon>
        <taxon>metagenomes</taxon>
        <taxon>ecological metagenomes</taxon>
    </lineage>
</organism>
<proteinExistence type="predicted"/>
<gene>
    <name evidence="1" type="ORF">LCGC14_2485320</name>
</gene>
<dbReference type="AlphaFoldDB" id="A0A0F9E013"/>
<sequence length="411" mass="42892">MLSKAIRITLGRVANTIINCLSPIKTLKVIEWLDDNAVADAVNAPVIGKLIAKGAKANAKKGIAFSAGHFQAGVQLPVPAAAPVLLKSAKIAGDLGGAWVVAGDVGTISAGRLLGDLHIAGNAKRLRFAGPFGLIQPLAGPVGRLKVEGAATVAVGKRKLRVADATLFTGASGYDLEDDLRYFNQPGAWWDYDVTVKGGGWSITDTVRVSVDSVNSPLPDRTDYDVSAVSGSNAMVHLYTSWFTDGAGVHMKSWRQELEAGQHIEIGLTDSPLVAPDNMTDGAAHSAGSAFAGTWTIDDGAEYISGDCSGEATITGEVLALEAVTVPLGVFTAVKGELLFSATGTVDFSYEGQHFTGTLTIGEQQTFWAVPGVGVVKAVTRASIAMKVPGAGNWSYSYIATQVLRDTSMDD</sequence>
<dbReference type="EMBL" id="LAZR01039249">
    <property type="protein sequence ID" value="KKL17463.1"/>
    <property type="molecule type" value="Genomic_DNA"/>
</dbReference>
<comment type="caution">
    <text evidence="1">The sequence shown here is derived from an EMBL/GenBank/DDBJ whole genome shotgun (WGS) entry which is preliminary data.</text>
</comment>
<protein>
    <submittedName>
        <fullName evidence="1">Uncharacterized protein</fullName>
    </submittedName>
</protein>
<dbReference type="Gene3D" id="2.40.360.20">
    <property type="match status" value="1"/>
</dbReference>
<reference evidence="1" key="1">
    <citation type="journal article" date="2015" name="Nature">
        <title>Complex archaea that bridge the gap between prokaryotes and eukaryotes.</title>
        <authorList>
            <person name="Spang A."/>
            <person name="Saw J.H."/>
            <person name="Jorgensen S.L."/>
            <person name="Zaremba-Niedzwiedzka K."/>
            <person name="Martijn J."/>
            <person name="Lind A.E."/>
            <person name="van Eijk R."/>
            <person name="Schleper C."/>
            <person name="Guy L."/>
            <person name="Ettema T.J."/>
        </authorList>
    </citation>
    <scope>NUCLEOTIDE SEQUENCE</scope>
</reference>
<accession>A0A0F9E013</accession>
<evidence type="ECO:0000313" key="1">
    <source>
        <dbReference type="EMBL" id="KKL17463.1"/>
    </source>
</evidence>